<dbReference type="RefSeq" id="WP_080096351.1">
    <property type="nucleotide sequence ID" value="NZ_MYLL01000060.1"/>
</dbReference>
<reference evidence="3" key="1">
    <citation type="submission" date="2019-10" db="EMBL/GenBank/DDBJ databases">
        <authorList>
            <consortium name="PulseNet: The National Subtyping Network for Foodborne Disease Surveillance"/>
            <person name="Tarr C.L."/>
            <person name="Trees E."/>
            <person name="Katz L.S."/>
            <person name="Carleton-Romer H.A."/>
            <person name="Stroika S."/>
            <person name="Kucerova Z."/>
            <person name="Roache K.F."/>
            <person name="Sabol A.L."/>
            <person name="Besser J."/>
            <person name="Gerner-Smidt P."/>
        </authorList>
    </citation>
    <scope>NUCLEOTIDE SEQUENCE</scope>
    <source>
        <strain evidence="1">PNUSAS016316</strain>
        <strain evidence="2">PNUSAS028293</strain>
        <strain evidence="3">PNUSAS104021</strain>
    </source>
</reference>
<dbReference type="InterPro" id="IPR027417">
    <property type="entry name" value="P-loop_NTPase"/>
</dbReference>
<gene>
    <name evidence="1" type="ORF">CEZ54_05490</name>
    <name evidence="2" type="ORF">CV292_10610</name>
    <name evidence="3" type="ORF">F8326_23140</name>
</gene>
<dbReference type="AlphaFoldDB" id="A0A5V2DMT5"/>
<dbReference type="Gene3D" id="3.40.50.300">
    <property type="entry name" value="P-loop containing nucleotide triphosphate hydrolases"/>
    <property type="match status" value="1"/>
</dbReference>
<evidence type="ECO:0000313" key="1">
    <source>
        <dbReference type="EMBL" id="EBS8256581.1"/>
    </source>
</evidence>
<accession>A0A5V2DMT5</accession>
<organism evidence="3">
    <name type="scientific">Salmonella enterica</name>
    <name type="common">Salmonella choleraesuis</name>
    <dbReference type="NCBI Taxonomy" id="28901"/>
    <lineage>
        <taxon>Bacteria</taxon>
        <taxon>Pseudomonadati</taxon>
        <taxon>Pseudomonadota</taxon>
        <taxon>Gammaproteobacteria</taxon>
        <taxon>Enterobacterales</taxon>
        <taxon>Enterobacteriaceae</taxon>
        <taxon>Salmonella</taxon>
    </lineage>
</organism>
<evidence type="ECO:0000313" key="3">
    <source>
        <dbReference type="EMBL" id="ECZ7112461.1"/>
    </source>
</evidence>
<dbReference type="EMBL" id="AALHOE010000157">
    <property type="protein sequence ID" value="ECZ7112461.1"/>
    <property type="molecule type" value="Genomic_DNA"/>
</dbReference>
<comment type="caution">
    <text evidence="3">The sequence shown here is derived from an EMBL/GenBank/DDBJ whole genome shotgun (WGS) entry which is preliminary data.</text>
</comment>
<dbReference type="EMBL" id="AAGWTA010000005">
    <property type="protein sequence ID" value="EBS8256581.1"/>
    <property type="molecule type" value="Genomic_DNA"/>
</dbReference>
<evidence type="ECO:0000313" key="2">
    <source>
        <dbReference type="EMBL" id="ECS8939684.1"/>
    </source>
</evidence>
<name>A0A5V2DMT5_SALER</name>
<dbReference type="SUPFAM" id="SSF52540">
    <property type="entry name" value="P-loop containing nucleoside triphosphate hydrolases"/>
    <property type="match status" value="1"/>
</dbReference>
<dbReference type="EMBL" id="AAKKTY010000004">
    <property type="protein sequence ID" value="ECS8939684.1"/>
    <property type="molecule type" value="Genomic_DNA"/>
</dbReference>
<protein>
    <submittedName>
        <fullName evidence="3">Uncharacterized protein</fullName>
    </submittedName>
</protein>
<proteinExistence type="predicted"/>
<sequence length="365" mass="41180">MLLFQGEKEKKKDTQVQNTIYVISDREQADELICQQIRLAGIENVLLIRDSLNCCENINIPEDAKGVVIDIKDEPDASAVLEKMHFVINRSVWCCFVGNNDRISFSRAFEAHCHGYYNIYYQKSDLIQAVLSGDEKQIIRKPVSVSVLGCKGGVGCTTIGYNLAIDIAKTSKMSTVYVQGKYCSFDLDLLAGKEVGRNTISEHKGFSLLSTDDISFPDFSEQLYAKFNFIIFEQSVVSVGKDITQDIINASLCIVIVIDRSISSLRTASRIIEQIKIIIKTTNVSRRIFICLNDSRPLKKGVLSVEEIEKIITRKIDVHFGFELMQRKRIFQKSISARQKLASMVLGRHTDTGLVAFIKSWVKKL</sequence>